<proteinExistence type="predicted"/>
<dbReference type="SUPFAM" id="SSF56349">
    <property type="entry name" value="DNA breaking-rejoining enzymes"/>
    <property type="match status" value="1"/>
</dbReference>
<keyword evidence="5" id="KW-0175">Coiled coil</keyword>
<evidence type="ECO:0000256" key="3">
    <source>
        <dbReference type="ARBA" id="ARBA00022843"/>
    </source>
</evidence>
<feature type="compositionally biased region" description="Polar residues" evidence="6">
    <location>
        <begin position="614"/>
        <end position="624"/>
    </location>
</feature>
<dbReference type="Pfam" id="PF16788">
    <property type="entry name" value="ATF7IP_BD"/>
    <property type="match status" value="1"/>
</dbReference>
<dbReference type="InterPro" id="IPR026085">
    <property type="entry name" value="ATF7-int"/>
</dbReference>
<protein>
    <submittedName>
        <fullName evidence="9">Activating transcription factor 7-interacting protein 1</fullName>
    </submittedName>
</protein>
<feature type="compositionally biased region" description="Basic and acidic residues" evidence="6">
    <location>
        <begin position="285"/>
        <end position="294"/>
    </location>
</feature>
<feature type="region of interest" description="Disordered" evidence="6">
    <location>
        <begin position="278"/>
        <end position="363"/>
    </location>
</feature>
<dbReference type="InterPro" id="IPR031870">
    <property type="entry name" value="ATF7IP_BD"/>
</dbReference>
<keyword evidence="1" id="KW-1017">Isopeptide bond</keyword>
<gene>
    <name evidence="9" type="ORF">GRJ2_000135200</name>
</gene>
<dbReference type="PANTHER" id="PTHR23210:SF26">
    <property type="entry name" value="ACTIVATING TRANSCRIPTION FACTOR 7-INTERACTING PROTEIN 1"/>
    <property type="match status" value="1"/>
</dbReference>
<feature type="coiled-coil region" evidence="5">
    <location>
        <begin position="566"/>
        <end position="593"/>
    </location>
</feature>
<comment type="caution">
    <text evidence="9">The sequence shown here is derived from an EMBL/GenBank/DDBJ whole genome shotgun (WGS) entry which is preliminary data.</text>
</comment>
<feature type="region of interest" description="Disordered" evidence="6">
    <location>
        <begin position="593"/>
        <end position="624"/>
    </location>
</feature>
<dbReference type="GO" id="GO:0006310">
    <property type="term" value="P:DNA recombination"/>
    <property type="evidence" value="ECO:0007669"/>
    <property type="project" value="UniProtKB-KW"/>
</dbReference>
<keyword evidence="10" id="KW-1185">Reference proteome</keyword>
<dbReference type="Pfam" id="PF12012">
    <property type="entry name" value="DUF3504"/>
    <property type="match status" value="1"/>
</dbReference>
<accession>A0ABC9VV65</accession>
<feature type="compositionally biased region" description="Basic and acidic residues" evidence="6">
    <location>
        <begin position="302"/>
        <end position="312"/>
    </location>
</feature>
<dbReference type="InterPro" id="IPR021893">
    <property type="entry name" value="ZMYM2-like_C"/>
</dbReference>
<evidence type="ECO:0000256" key="5">
    <source>
        <dbReference type="SAM" id="Coils"/>
    </source>
</evidence>
<feature type="region of interest" description="Disordered" evidence="6">
    <location>
        <begin position="184"/>
        <end position="205"/>
    </location>
</feature>
<feature type="compositionally biased region" description="Polar residues" evidence="6">
    <location>
        <begin position="410"/>
        <end position="420"/>
    </location>
</feature>
<reference evidence="9 10" key="1">
    <citation type="submission" date="2024-06" db="EMBL/GenBank/DDBJ databases">
        <title>The draft genome of Grus japonensis, version 3.</title>
        <authorList>
            <person name="Nabeshima K."/>
            <person name="Suzuki S."/>
            <person name="Onuma M."/>
        </authorList>
    </citation>
    <scope>NUCLEOTIDE SEQUENCE [LARGE SCALE GENOMIC DNA]</scope>
    <source>
        <strain evidence="9 10">451A</strain>
    </source>
</reference>
<dbReference type="EMBL" id="BAAFJT010000001">
    <property type="protein sequence ID" value="GAB0176700.1"/>
    <property type="molecule type" value="Genomic_DNA"/>
</dbReference>
<feature type="region of interest" description="Disordered" evidence="6">
    <location>
        <begin position="241"/>
        <end position="264"/>
    </location>
</feature>
<feature type="domain" description="ATF7-interacting protein protein binding" evidence="8">
    <location>
        <begin position="498"/>
        <end position="714"/>
    </location>
</feature>
<evidence type="ECO:0000256" key="2">
    <source>
        <dbReference type="ARBA" id="ARBA00022553"/>
    </source>
</evidence>
<dbReference type="PANTHER" id="PTHR23210">
    <property type="entry name" value="ACTIVATING TRANSCRIPTION FACTOR 7 INTERACTING PROTEIN"/>
    <property type="match status" value="1"/>
</dbReference>
<feature type="compositionally biased region" description="Basic and acidic residues" evidence="6">
    <location>
        <begin position="250"/>
        <end position="264"/>
    </location>
</feature>
<evidence type="ECO:0000259" key="7">
    <source>
        <dbReference type="Pfam" id="PF12012"/>
    </source>
</evidence>
<feature type="compositionally biased region" description="Basic and acidic residues" evidence="6">
    <location>
        <begin position="458"/>
        <end position="500"/>
    </location>
</feature>
<feature type="compositionally biased region" description="Basic and acidic residues" evidence="6">
    <location>
        <begin position="186"/>
        <end position="202"/>
    </location>
</feature>
<keyword evidence="3" id="KW-0832">Ubl conjugation</keyword>
<keyword evidence="4" id="KW-0233">DNA recombination</keyword>
<feature type="region of interest" description="Disordered" evidence="6">
    <location>
        <begin position="855"/>
        <end position="889"/>
    </location>
</feature>
<evidence type="ECO:0000256" key="1">
    <source>
        <dbReference type="ARBA" id="ARBA00022499"/>
    </source>
</evidence>
<feature type="region of interest" description="Disordered" evidence="6">
    <location>
        <begin position="403"/>
        <end position="505"/>
    </location>
</feature>
<dbReference type="InterPro" id="IPR013762">
    <property type="entry name" value="Integrase-like_cat_sf"/>
</dbReference>
<name>A0ABC9VV65_GRUJA</name>
<sequence length="1398" mass="154261">MLKGRVPSTHHATGATWSEWVTLITKWARIGNPSHSGILEVITDWPEGKDFRISPEEEVTCAEEAPLYNKLPENEKQYALFTGYTSVRACMLVVGDYMHGMVKMDSTDEPQKKVFKARKTMRVSDRQQLEAVYKVKEELLKTTEVKLLNGKHENGDSDLNSPLSNTDCMEDKREVNGLVDLSVNSEEGRTASDEISEAKSPESRTGNIVHCIEPKALTLSPGNVTPEQDKDIDTALAREAENGVLGSNKDNFHEENDTKDHLDQRECAIPLEDESKSICDIGVSSEEKGERKDLTINSDSSGEEKRTEKATVEDAVGEAAISSSMEGDQEPKDKRDGIAGLSETTVQKMIDEPSESILDSTDSMETDEIIPILEKLAPAEDELSCFSKSSLLPVDDTVPDLEEKIDNCLGSPSKQESNESLPKEAFLVLSDEEDPCDEKEEHAEVILPNKSNLPEVEEEKRKESEEDKEEEAHKEEEKHAERSEASRRKRSKSEDMDSVHSKRRRYMGEDYEAELQVKITARRDVDQKLQKVIQRLLEEKLTALQCAVFDKTLADLKTRIEKVECNKRHKTVLTELQAKIARLTKRFGAAREDLKKRQENSPNAPLSPGKAPSDTANTNNVTYRNAGTVRQMLESKRNIAESTPVTFQAPMNAVPASSLAAPPAIVSGHPKPQTPVTSTSSLTTTVIPTANTATVVGTNQVPSGSAQSVSVSLQSLPVILHVPLAVSSQPQLLQGHTGTLVTNQQSGNVEFISVQSSSTVGSLTKTTVSLASTNPTKPNNSPSVPSSGIQRNSPATAGSIGTTLAVQAVSTAHPVAQATRTSLPTVGTSGLYNATSSRAPLQMKIPLSAFSSTAPIEPPTVTAPRVENQTSRPPTDTSANKRTAEGTTQLSEQKVVRCVPYTCGIFDGTTLINCFEKQLKQEETSSEKKEAVEAAQTNFNFPEDVLFGLEEEEEDAKSIKNTHKQTGWAANVLKQWLAKNGKDPSFELVPVNELNDTLREFYYTVRNHDGNTYSVASYKSIRAGLNRHLRMPPYNRQICLMKDKEFASANMVFVSVLKMLRMQGKDETRHHPPIAAEDLRKIKQSGVLGLHSPLALVNKVWFDLQLHFAKRGREILRDLAPDAFVVEKDKNGRRYAMFRYPGKGKNGEDPHKMAKMYDMPGDPNCPVFSLELYLSKLPPEPPAFYLHPLKLTSEQMQEQPVWYKREPMGVNFLSTMMPRISVAARLSQRYTNHSLRTTTIQLLCEAGLGPREIMAVTGHQSESAIRHYWGAAEVRYRAWSDVMENNAPNYLYSKIPNEVIKESLSGASTSSVNHVVLEQSKILFPKKSVVPPGTNSVTLVPEGHPALNSKSSILLNHSSSKVFVPTNTASGNLTAGPLQGCCNEPVSIKHVIKQEPMT</sequence>
<evidence type="ECO:0000313" key="10">
    <source>
        <dbReference type="Proteomes" id="UP001623348"/>
    </source>
</evidence>
<evidence type="ECO:0000259" key="8">
    <source>
        <dbReference type="Pfam" id="PF16788"/>
    </source>
</evidence>
<evidence type="ECO:0000313" key="9">
    <source>
        <dbReference type="EMBL" id="GAB0176700.1"/>
    </source>
</evidence>
<feature type="domain" description="ZMYM2-like/QRICH1 C-terminal" evidence="7">
    <location>
        <begin position="1084"/>
        <end position="1221"/>
    </location>
</feature>
<dbReference type="Proteomes" id="UP001623348">
    <property type="component" value="Unassembled WGS sequence"/>
</dbReference>
<evidence type="ECO:0000256" key="4">
    <source>
        <dbReference type="ARBA" id="ARBA00023172"/>
    </source>
</evidence>
<evidence type="ECO:0000256" key="6">
    <source>
        <dbReference type="SAM" id="MobiDB-lite"/>
    </source>
</evidence>
<keyword evidence="2" id="KW-0597">Phosphoprotein</keyword>
<dbReference type="InterPro" id="IPR011010">
    <property type="entry name" value="DNA_brk_join_enz"/>
</dbReference>
<feature type="compositionally biased region" description="Polar residues" evidence="6">
    <location>
        <begin position="867"/>
        <end position="889"/>
    </location>
</feature>
<dbReference type="Gene3D" id="1.10.443.10">
    <property type="entry name" value="Intergrase catalytic core"/>
    <property type="match status" value="1"/>
</dbReference>
<organism evidence="9 10">
    <name type="scientific">Grus japonensis</name>
    <name type="common">Japanese crane</name>
    <name type="synonym">Red-crowned crane</name>
    <dbReference type="NCBI Taxonomy" id="30415"/>
    <lineage>
        <taxon>Eukaryota</taxon>
        <taxon>Metazoa</taxon>
        <taxon>Chordata</taxon>
        <taxon>Craniata</taxon>
        <taxon>Vertebrata</taxon>
        <taxon>Euteleostomi</taxon>
        <taxon>Archelosauria</taxon>
        <taxon>Archosauria</taxon>
        <taxon>Dinosauria</taxon>
        <taxon>Saurischia</taxon>
        <taxon>Theropoda</taxon>
        <taxon>Coelurosauria</taxon>
        <taxon>Aves</taxon>
        <taxon>Neognathae</taxon>
        <taxon>Neoaves</taxon>
        <taxon>Gruiformes</taxon>
        <taxon>Gruidae</taxon>
        <taxon>Grus</taxon>
    </lineage>
</organism>
<feature type="region of interest" description="Disordered" evidence="6">
    <location>
        <begin position="769"/>
        <end position="797"/>
    </location>
</feature>